<sequence length="339" mass="38495">MTTLSHPFKDSPEPLEVPKEHAANVDALYEWIKEQPRFPAFTKNHAHLFLHACLWNVEDAKKALQKYSQIHANSPEIFDNRDIMSAGVQMTLNATHMVALPRTTPEGYRLLYYRLSDTDPSKMNFAEAVKSFCMFNDAQISVDGIMEGYIVIFDMKGVRLGHLARVQFGPLRVFMSYIQDAHPVRLKKIYIVHTASFINQVMALVKPLIRSELLGLLQFTATGPEEIVGVEYLPKDFGGPFEEVATMHAEQKKRLETEYRDWLLDSGALKEAPKQKNGSTSANSVKPPWRLHYCSVAYAMCFTGLPIPRRRQRKVGPKCADARVVHSSPRRTAPPRQRG</sequence>
<dbReference type="GO" id="GO:0016020">
    <property type="term" value="C:membrane"/>
    <property type="evidence" value="ECO:0007669"/>
    <property type="project" value="TreeGrafter"/>
</dbReference>
<dbReference type="VEuPathDB" id="VectorBase:ASIS021055"/>
<dbReference type="PANTHER" id="PTHR10174:SF222">
    <property type="entry name" value="GH10083P-RELATED"/>
    <property type="match status" value="1"/>
</dbReference>
<dbReference type="PROSITE" id="PS50191">
    <property type="entry name" value="CRAL_TRIO"/>
    <property type="match status" value="1"/>
</dbReference>
<accession>A0A084VZX4</accession>
<evidence type="ECO:0000256" key="1">
    <source>
        <dbReference type="SAM" id="MobiDB-lite"/>
    </source>
</evidence>
<dbReference type="EnsemblMetazoa" id="ASIC011324-RA">
    <property type="protein sequence ID" value="ASIC011324-PA"/>
    <property type="gene ID" value="ASIC011324"/>
</dbReference>
<feature type="region of interest" description="Disordered" evidence="1">
    <location>
        <begin position="312"/>
        <end position="339"/>
    </location>
</feature>
<dbReference type="STRING" id="74873.A0A084VZX4"/>
<dbReference type="VEuPathDB" id="VectorBase:ASIC011324"/>
<dbReference type="OMA" id="TIECYFT"/>
<keyword evidence="5" id="KW-1185">Reference proteome</keyword>
<dbReference type="EMBL" id="ATLV01019017">
    <property type="status" value="NOT_ANNOTATED_CDS"/>
    <property type="molecule type" value="Genomic_DNA"/>
</dbReference>
<dbReference type="InterPro" id="IPR036865">
    <property type="entry name" value="CRAL-TRIO_dom_sf"/>
</dbReference>
<dbReference type="EMBL" id="ATLV01019018">
    <property type="status" value="NOT_ANNOTATED_CDS"/>
    <property type="molecule type" value="Genomic_DNA"/>
</dbReference>
<dbReference type="SUPFAM" id="SSF46938">
    <property type="entry name" value="CRAL/TRIO N-terminal domain"/>
    <property type="match status" value="1"/>
</dbReference>
<name>A0A084VZX4_ANOSI</name>
<dbReference type="Proteomes" id="UP000030765">
    <property type="component" value="Unassembled WGS sequence"/>
</dbReference>
<dbReference type="InterPro" id="IPR001251">
    <property type="entry name" value="CRAL-TRIO_dom"/>
</dbReference>
<dbReference type="SMART" id="SM00516">
    <property type="entry name" value="SEC14"/>
    <property type="match status" value="1"/>
</dbReference>
<dbReference type="Gene3D" id="3.40.525.10">
    <property type="entry name" value="CRAL-TRIO lipid binding domain"/>
    <property type="match status" value="1"/>
</dbReference>
<evidence type="ECO:0000313" key="5">
    <source>
        <dbReference type="Proteomes" id="UP000030765"/>
    </source>
</evidence>
<protein>
    <submittedName>
        <fullName evidence="3">AGAP003734-PA-like protein</fullName>
    </submittedName>
</protein>
<proteinExistence type="predicted"/>
<evidence type="ECO:0000313" key="4">
    <source>
        <dbReference type="EnsemblMetazoa" id="ASIC011324-PA"/>
    </source>
</evidence>
<dbReference type="GO" id="GO:1902936">
    <property type="term" value="F:phosphatidylinositol bisphosphate binding"/>
    <property type="evidence" value="ECO:0007669"/>
    <property type="project" value="TreeGrafter"/>
</dbReference>
<dbReference type="EMBL" id="KE525259">
    <property type="protein sequence ID" value="KFB43518.1"/>
    <property type="molecule type" value="Genomic_DNA"/>
</dbReference>
<feature type="domain" description="CRAL-TRIO" evidence="2">
    <location>
        <begin position="100"/>
        <end position="245"/>
    </location>
</feature>
<gene>
    <name evidence="3" type="ORF">ZHAS_00011324</name>
</gene>
<evidence type="ECO:0000259" key="2">
    <source>
        <dbReference type="PROSITE" id="PS50191"/>
    </source>
</evidence>
<dbReference type="AlphaFoldDB" id="A0A084VZX4"/>
<evidence type="ECO:0000313" key="3">
    <source>
        <dbReference type="EMBL" id="KFB43518.1"/>
    </source>
</evidence>
<dbReference type="OrthoDB" id="1434354at2759"/>
<reference evidence="4" key="2">
    <citation type="submission" date="2020-05" db="UniProtKB">
        <authorList>
            <consortium name="EnsemblMetazoa"/>
        </authorList>
    </citation>
    <scope>IDENTIFICATION</scope>
</reference>
<dbReference type="CDD" id="cd00170">
    <property type="entry name" value="SEC14"/>
    <property type="match status" value="1"/>
</dbReference>
<dbReference type="InterPro" id="IPR036273">
    <property type="entry name" value="CRAL/TRIO_N_dom_sf"/>
</dbReference>
<reference evidence="3 5" key="1">
    <citation type="journal article" date="2014" name="BMC Genomics">
        <title>Genome sequence of Anopheles sinensis provides insight into genetics basis of mosquito competence for malaria parasites.</title>
        <authorList>
            <person name="Zhou D."/>
            <person name="Zhang D."/>
            <person name="Ding G."/>
            <person name="Shi L."/>
            <person name="Hou Q."/>
            <person name="Ye Y."/>
            <person name="Xu Y."/>
            <person name="Zhou H."/>
            <person name="Xiong C."/>
            <person name="Li S."/>
            <person name="Yu J."/>
            <person name="Hong S."/>
            <person name="Yu X."/>
            <person name="Zou P."/>
            <person name="Chen C."/>
            <person name="Chang X."/>
            <person name="Wang W."/>
            <person name="Lv Y."/>
            <person name="Sun Y."/>
            <person name="Ma L."/>
            <person name="Shen B."/>
            <person name="Zhu C."/>
        </authorList>
    </citation>
    <scope>NUCLEOTIDE SEQUENCE [LARGE SCALE GENOMIC DNA]</scope>
</reference>
<organism evidence="4 5">
    <name type="scientific">Anopheles sinensis</name>
    <name type="common">Mosquito</name>
    <dbReference type="NCBI Taxonomy" id="74873"/>
    <lineage>
        <taxon>Eukaryota</taxon>
        <taxon>Metazoa</taxon>
        <taxon>Ecdysozoa</taxon>
        <taxon>Arthropoda</taxon>
        <taxon>Hexapoda</taxon>
        <taxon>Insecta</taxon>
        <taxon>Pterygota</taxon>
        <taxon>Neoptera</taxon>
        <taxon>Endopterygota</taxon>
        <taxon>Diptera</taxon>
        <taxon>Nematocera</taxon>
        <taxon>Culicoidea</taxon>
        <taxon>Culicidae</taxon>
        <taxon>Anophelinae</taxon>
        <taxon>Anopheles</taxon>
    </lineage>
</organism>
<dbReference type="SUPFAM" id="SSF52087">
    <property type="entry name" value="CRAL/TRIO domain"/>
    <property type="match status" value="1"/>
</dbReference>
<dbReference type="Pfam" id="PF00650">
    <property type="entry name" value="CRAL_TRIO"/>
    <property type="match status" value="1"/>
</dbReference>
<dbReference type="PANTHER" id="PTHR10174">
    <property type="entry name" value="ALPHA-TOCOPHEROL TRANSFER PROTEIN-RELATED"/>
    <property type="match status" value="1"/>
</dbReference>